<proteinExistence type="predicted"/>
<evidence type="ECO:0000259" key="1">
    <source>
        <dbReference type="PROSITE" id="PS51070"/>
    </source>
</evidence>
<dbReference type="OrthoDB" id="10063141at2759"/>
<keyword evidence="3" id="KW-1185">Reference proteome</keyword>
<reference evidence="2 3" key="1">
    <citation type="submission" date="2016-04" db="EMBL/GenBank/DDBJ databases">
        <title>The genome of Intoshia linei affirms orthonectids as highly simplified spiralians.</title>
        <authorList>
            <person name="Mikhailov K.V."/>
            <person name="Slusarev G.S."/>
            <person name="Nikitin M.A."/>
            <person name="Logacheva M.D."/>
            <person name="Penin A."/>
            <person name="Aleoshin V."/>
            <person name="Panchin Y.V."/>
        </authorList>
    </citation>
    <scope>NUCLEOTIDE SEQUENCE [LARGE SCALE GENOMIC DNA]</scope>
    <source>
        <strain evidence="2">Intl2013</strain>
        <tissue evidence="2">Whole animal</tissue>
    </source>
</reference>
<protein>
    <recommendedName>
        <fullName evidence="1">SHD domain-containing protein</fullName>
    </recommendedName>
</protein>
<evidence type="ECO:0000313" key="2">
    <source>
        <dbReference type="EMBL" id="OAF68220.1"/>
    </source>
</evidence>
<gene>
    <name evidence="2" type="ORF">A3Q56_04041</name>
</gene>
<dbReference type="InterPro" id="IPR012320">
    <property type="entry name" value="SHD_dom"/>
</dbReference>
<comment type="caution">
    <text evidence="2">The sequence shown here is derived from an EMBL/GenBank/DDBJ whole genome shotgun (WGS) entry which is preliminary data.</text>
</comment>
<dbReference type="Proteomes" id="UP000078046">
    <property type="component" value="Unassembled WGS sequence"/>
</dbReference>
<accession>A0A177B266</accession>
<feature type="domain" description="SHD" evidence="1">
    <location>
        <begin position="641"/>
        <end position="718"/>
    </location>
</feature>
<dbReference type="PROSITE" id="PS51070">
    <property type="entry name" value="SHD"/>
    <property type="match status" value="1"/>
</dbReference>
<dbReference type="EMBL" id="LWCA01000491">
    <property type="protein sequence ID" value="OAF68220.1"/>
    <property type="molecule type" value="Genomic_DNA"/>
</dbReference>
<organism evidence="2 3">
    <name type="scientific">Intoshia linei</name>
    <dbReference type="NCBI Taxonomy" id="1819745"/>
    <lineage>
        <taxon>Eukaryota</taxon>
        <taxon>Metazoa</taxon>
        <taxon>Spiralia</taxon>
        <taxon>Lophotrochozoa</taxon>
        <taxon>Mesozoa</taxon>
        <taxon>Orthonectida</taxon>
        <taxon>Rhopaluridae</taxon>
        <taxon>Intoshia</taxon>
    </lineage>
</organism>
<sequence>MDNTILKDLDEAGLVDLFKMSDNILQQEWDVMLQLKVPDYKFNFSPNNPSVFQRLSVQLTKSTVPEEISGNDIHSYLYNKIDKIAMVEDELKEKFHLCSSEYIDSSFQTKRHLSIHQKSSSFSVDKSIKSNVTKSSHSCKKIKSSYRKNIQIQSMDDQSYSDYNDYFYPTKRNQWDELNRYIKNYICYNSYSNPDPDIEIECNYGVIYPTKFSSDQNLYLKHEFDRINLCVSNESDLMSNLTIHKSIFSGKYLDRQSSLIQNLTGKRKMVLLKTQNHSSDSLLKNKVNLINGNSYTEKTREKIKWCKLNTSFNRPTFITRKTYPISENSCTDSTIKNVSNLSINKNKFSQVKKLPIIKNEPRKKFTKSKKQYSIIILSDSGESKSSDLKCTNEINIDTKPIDIFDIFHNNEIKGDFSDPLLAEIIKENETQRVDKSDTAESEISASNFEYESIRADSENNCTYQGLSTSKSHHRISDSSNLNSCESNYSHHTQLKIQNDEIRIINFDKRLFHINIRAVNNSIPFSGTFSSLKILQPPSKSEILEKNKKTIKERKSKELELEKQNILERDNLTLKVLEIQEKFKEMGSPTKDDYIDNLQTKLLEGETPPEKQVNLNLEALTKDELDTSFTQDFYPPIDKNQGWNMMIRIPLKKSLKQNRQWKLVYVKFDAIKIHAAKNKTKNDENFELIPTLNFYNDSNEIDKDPFHRITLNMHYRVHA</sequence>
<dbReference type="GO" id="GO:0006897">
    <property type="term" value="P:endocytosis"/>
    <property type="evidence" value="ECO:0007669"/>
    <property type="project" value="InterPro"/>
</dbReference>
<dbReference type="AlphaFoldDB" id="A0A177B266"/>
<evidence type="ECO:0000313" key="3">
    <source>
        <dbReference type="Proteomes" id="UP000078046"/>
    </source>
</evidence>
<name>A0A177B266_9BILA</name>